<keyword evidence="1" id="KW-0472">Membrane</keyword>
<evidence type="ECO:0008006" key="4">
    <source>
        <dbReference type="Google" id="ProtNLM"/>
    </source>
</evidence>
<reference evidence="2 3" key="1">
    <citation type="submission" date="2024-06" db="EMBL/GenBank/DDBJ databases">
        <authorList>
            <person name="Kaempfer P."/>
            <person name="Viver T."/>
        </authorList>
    </citation>
    <scope>NUCLEOTIDE SEQUENCE [LARGE SCALE GENOMIC DNA]</scope>
    <source>
        <strain evidence="2 3">ST-87</strain>
    </source>
</reference>
<evidence type="ECO:0000313" key="3">
    <source>
        <dbReference type="Proteomes" id="UP001629260"/>
    </source>
</evidence>
<sequence length="136" mass="16003">MKKNQNQPALDFLIPQFTFAKMKRKQLIFSFTLAAAVLFSILFQSFHSYEHLEEQFSYKVCQHDHKHNKVELTHEHKIVEHCAICQFAFGSCLYPKFISYHFFSDFRAIPFFATNPKEILSFSGSLFAHRGPPYFV</sequence>
<feature type="transmembrane region" description="Helical" evidence="1">
    <location>
        <begin position="27"/>
        <end position="46"/>
    </location>
</feature>
<dbReference type="RefSeq" id="WP_408081627.1">
    <property type="nucleotide sequence ID" value="NZ_JBELQA010000005.1"/>
</dbReference>
<dbReference type="EMBL" id="JBELQA010000005">
    <property type="protein sequence ID" value="MFL9831157.1"/>
    <property type="molecule type" value="Genomic_DNA"/>
</dbReference>
<keyword evidence="1" id="KW-1133">Transmembrane helix</keyword>
<proteinExistence type="predicted"/>
<protein>
    <recommendedName>
        <fullName evidence="4">DUF2946 domain-containing protein</fullName>
    </recommendedName>
</protein>
<comment type="caution">
    <text evidence="2">The sequence shown here is derived from an EMBL/GenBank/DDBJ whole genome shotgun (WGS) entry which is preliminary data.</text>
</comment>
<evidence type="ECO:0000313" key="2">
    <source>
        <dbReference type="EMBL" id="MFL9831157.1"/>
    </source>
</evidence>
<evidence type="ECO:0000256" key="1">
    <source>
        <dbReference type="SAM" id="Phobius"/>
    </source>
</evidence>
<name>A0ABW8XUY5_9FLAO</name>
<keyword evidence="3" id="KW-1185">Reference proteome</keyword>
<gene>
    <name evidence="2" type="ORF">ABS764_09885</name>
</gene>
<dbReference type="Proteomes" id="UP001629260">
    <property type="component" value="Unassembled WGS sequence"/>
</dbReference>
<keyword evidence="1" id="KW-0812">Transmembrane</keyword>
<organism evidence="2 3">
    <name type="scientific">Flavobacterium plantiphilum</name>
    <dbReference type="NCBI Taxonomy" id="3163297"/>
    <lineage>
        <taxon>Bacteria</taxon>
        <taxon>Pseudomonadati</taxon>
        <taxon>Bacteroidota</taxon>
        <taxon>Flavobacteriia</taxon>
        <taxon>Flavobacteriales</taxon>
        <taxon>Flavobacteriaceae</taxon>
        <taxon>Flavobacterium</taxon>
    </lineage>
</organism>
<accession>A0ABW8XUY5</accession>